<dbReference type="Pfam" id="PF05810">
    <property type="entry name" value="NinF"/>
    <property type="match status" value="1"/>
</dbReference>
<organism evidence="2 3">
    <name type="scientific">Pedosphaera parvula (strain Ellin514)</name>
    <dbReference type="NCBI Taxonomy" id="320771"/>
    <lineage>
        <taxon>Bacteria</taxon>
        <taxon>Pseudomonadati</taxon>
        <taxon>Verrucomicrobiota</taxon>
        <taxon>Pedosphaerae</taxon>
        <taxon>Pedosphaerales</taxon>
        <taxon>Pedosphaeraceae</taxon>
        <taxon>Pedosphaera</taxon>
    </lineage>
</organism>
<comment type="caution">
    <text evidence="2">The sequence shown here is derived from an EMBL/GenBank/DDBJ whole genome shotgun (WGS) entry which is preliminary data.</text>
</comment>
<dbReference type="STRING" id="320771.Cflav_PD1005"/>
<keyword evidence="3" id="KW-1185">Reference proteome</keyword>
<dbReference type="EMBL" id="ABOX02000046">
    <property type="protein sequence ID" value="EEF58277.1"/>
    <property type="molecule type" value="Genomic_DNA"/>
</dbReference>
<proteinExistence type="predicted"/>
<accession>B9XPD7</accession>
<gene>
    <name evidence="2" type="ORF">Cflav_PD1005</name>
</gene>
<feature type="region of interest" description="Disordered" evidence="1">
    <location>
        <begin position="18"/>
        <end position="41"/>
    </location>
</feature>
<reference evidence="2 3" key="1">
    <citation type="journal article" date="2011" name="J. Bacteriol.">
        <title>Genome sequence of 'Pedosphaera parvula' Ellin514, an aerobic Verrucomicrobial isolate from pasture soil.</title>
        <authorList>
            <person name="Kant R."/>
            <person name="van Passel M.W."/>
            <person name="Sangwan P."/>
            <person name="Palva A."/>
            <person name="Lucas S."/>
            <person name="Copeland A."/>
            <person name="Lapidus A."/>
            <person name="Glavina Del Rio T."/>
            <person name="Dalin E."/>
            <person name="Tice H."/>
            <person name="Bruce D."/>
            <person name="Goodwin L."/>
            <person name="Pitluck S."/>
            <person name="Chertkov O."/>
            <person name="Larimer F.W."/>
            <person name="Land M.L."/>
            <person name="Hauser L."/>
            <person name="Brettin T.S."/>
            <person name="Detter J.C."/>
            <person name="Han S."/>
            <person name="de Vos W.M."/>
            <person name="Janssen P.H."/>
            <person name="Smidt H."/>
        </authorList>
    </citation>
    <scope>NUCLEOTIDE SEQUENCE [LARGE SCALE GENOMIC DNA]</scope>
    <source>
        <strain evidence="2 3">Ellin514</strain>
    </source>
</reference>
<sequence>MRDWPYETTATGWDAISSAGAKSSSSTISSGKNEKSSRDFVSSSLHMGRGFLFPTNKRDQKIMDKHDGFMKALKCRECGREYPLTATHVCEFDFGPLEVAYDYDRIKKSLTKSAIASRPQSMWRYRECSPSPVTPQLVSRLASRH</sequence>
<feature type="compositionally biased region" description="Low complexity" evidence="1">
    <location>
        <begin position="18"/>
        <end position="31"/>
    </location>
</feature>
<dbReference type="InterPro" id="IPR036052">
    <property type="entry name" value="TrpB-like_PALP_sf"/>
</dbReference>
<evidence type="ECO:0000313" key="2">
    <source>
        <dbReference type="EMBL" id="EEF58277.1"/>
    </source>
</evidence>
<evidence type="ECO:0000313" key="3">
    <source>
        <dbReference type="Proteomes" id="UP000003688"/>
    </source>
</evidence>
<dbReference type="Gene3D" id="3.40.50.1100">
    <property type="match status" value="1"/>
</dbReference>
<name>B9XPD7_PEDPL</name>
<protein>
    <submittedName>
        <fullName evidence="2">Uncharacterized protein</fullName>
    </submittedName>
</protein>
<dbReference type="InterPro" id="IPR008712">
    <property type="entry name" value="NinF"/>
</dbReference>
<dbReference type="AlphaFoldDB" id="B9XPD7"/>
<evidence type="ECO:0000256" key="1">
    <source>
        <dbReference type="SAM" id="MobiDB-lite"/>
    </source>
</evidence>
<dbReference type="Proteomes" id="UP000003688">
    <property type="component" value="Unassembled WGS sequence"/>
</dbReference>